<dbReference type="EMBL" id="CP002098">
    <property type="protein sequence ID" value="ADM27850.1"/>
    <property type="molecule type" value="Genomic_DNA"/>
</dbReference>
<dbReference type="PANTHER" id="PTHR42824:SF1">
    <property type="entry name" value="GLUTAMINE AMIDOTRANSFERASE YAFJ-RELATED"/>
    <property type="match status" value="1"/>
</dbReference>
<evidence type="ECO:0000313" key="1">
    <source>
        <dbReference type="EMBL" id="ADM27850.1"/>
    </source>
</evidence>
<dbReference type="BioCyc" id="IAGG583356:GHAH-1018-MONOMER"/>
<reference evidence="1 2" key="1">
    <citation type="journal article" date="2010" name="Stand. Genomic Sci.">
        <title>Complete genome sequence of Ignisphaera aggregans type strain (AQ1.S1).</title>
        <authorList>
            <person name="Goker M."/>
            <person name="Held B."/>
            <person name="Lapidus A."/>
            <person name="Nolan M."/>
            <person name="Spring S."/>
            <person name="Yasawong M."/>
            <person name="Lucas S."/>
            <person name="Glavina Del Rio T."/>
            <person name="Tice H."/>
            <person name="Cheng J.F."/>
            <person name="Goodwin L."/>
            <person name="Tapia R."/>
            <person name="Pitluck S."/>
            <person name="Liolios K."/>
            <person name="Ivanova N."/>
            <person name="Mavromatis K."/>
            <person name="Mikhailova N."/>
            <person name="Pati A."/>
            <person name="Chen A."/>
            <person name="Palaniappan K."/>
            <person name="Brambilla E."/>
            <person name="Land M."/>
            <person name="Hauser L."/>
            <person name="Chang Y.J."/>
            <person name="Jeffries C.D."/>
            <person name="Brettin T."/>
            <person name="Detter J.C."/>
            <person name="Han C."/>
            <person name="Rohde M."/>
            <person name="Sikorski J."/>
            <person name="Woyke T."/>
            <person name="Bristow J."/>
            <person name="Eisen J.A."/>
            <person name="Markowitz V."/>
            <person name="Hugenholtz P."/>
            <person name="Kyrpides N.C."/>
            <person name="Klenk H.P."/>
        </authorList>
    </citation>
    <scope>NUCLEOTIDE SEQUENCE [LARGE SCALE GENOMIC DNA]</scope>
    <source>
        <strain evidence="2">DSM 17230 / JCM 13409 / AQ1.S1</strain>
    </source>
</reference>
<evidence type="ECO:0008006" key="3">
    <source>
        <dbReference type="Google" id="ProtNLM"/>
    </source>
</evidence>
<name>E0SNQ4_IGNAA</name>
<dbReference type="KEGG" id="iag:Igag_1036"/>
<evidence type="ECO:0000313" key="2">
    <source>
        <dbReference type="Proteomes" id="UP000001304"/>
    </source>
</evidence>
<proteinExistence type="predicted"/>
<keyword evidence="2" id="KW-1185">Reference proteome</keyword>
<dbReference type="STRING" id="583356.Igag_1036"/>
<protein>
    <recommendedName>
        <fullName evidence="3">Glutamine amidotransferase type-2 domain-containing protein</fullName>
    </recommendedName>
</protein>
<dbReference type="SUPFAM" id="SSF56235">
    <property type="entry name" value="N-terminal nucleophile aminohydrolases (Ntn hydrolases)"/>
    <property type="match status" value="1"/>
</dbReference>
<dbReference type="Gene3D" id="3.60.20.10">
    <property type="entry name" value="Glutamine Phosphoribosylpyrophosphate, subunit 1, domain 1"/>
    <property type="match status" value="1"/>
</dbReference>
<dbReference type="Proteomes" id="UP000001304">
    <property type="component" value="Chromosome"/>
</dbReference>
<gene>
    <name evidence="1" type="ordered locus">Igag_1036</name>
</gene>
<accession>E0SNQ4</accession>
<dbReference type="PANTHER" id="PTHR42824">
    <property type="entry name" value="GLUTAMINE AMIDOTRANSFERASE"/>
    <property type="match status" value="1"/>
</dbReference>
<dbReference type="HOGENOM" id="CLU_086262_0_0_2"/>
<dbReference type="AlphaFoldDB" id="E0SNQ4"/>
<dbReference type="InterPro" id="IPR029055">
    <property type="entry name" value="Ntn_hydrolases_N"/>
</dbReference>
<sequence>MCRLGIYVSIGQYKFLEEYIRAFYLASINDIALEKLRYGRRSHNHGWGFIYIAKRFNNLSLSWYKTSLPIMDRDVETILKNTISLDADWIAINIHSRLTSREPIDILNSHPFYVSIPGKISLWLIHNGSVDKEKISKILGLDNIKDLYADSYFLANLIARNLNSLNNNDIIEVFRSLIDMDITTSALNLSILSIDEKTKEISIAILNYMVQDVLDDNNMREYYNIYIANIDSKTFIAGSSTVMWYLTKIVKIAIQPLSNGELIIIKPYENSLEISSFKLL</sequence>
<organism evidence="1 2">
    <name type="scientific">Ignisphaera aggregans (strain DSM 17230 / JCM 13409 / AQ1.S1)</name>
    <dbReference type="NCBI Taxonomy" id="583356"/>
    <lineage>
        <taxon>Archaea</taxon>
        <taxon>Thermoproteota</taxon>
        <taxon>Thermoprotei</taxon>
        <taxon>Desulfurococcales</taxon>
        <taxon>Desulfurococcaceae</taxon>
        <taxon>Ignisphaera</taxon>
    </lineage>
</organism>